<dbReference type="InterPro" id="IPR051010">
    <property type="entry name" value="BCAA_transport"/>
</dbReference>
<dbReference type="Proteomes" id="UP000198882">
    <property type="component" value="Unassembled WGS sequence"/>
</dbReference>
<sequence>MVDDNLARRTVLAGAGAVTLGSLAGCLQDDDGETDGYVVGMVDALTGTLAPYGSEYNERAREMALEDINDVGIGPDNEEFEIILEDSESSNQSGVNAAQRLINQENVPLLYGAVSSGVSIAIHESVVDGTDVVHIAQSSSGATVSDYPNLLRPVPSGAGKGAVLSNMMYEDGHDTIAVTWINNDYGDAMGQVVEEHFENEMGGTVAYNGSHDPGEASYSAELSEMADTDATAWLFATYADEAIVLFNDAYDQGYNEEVDYYGAESTIADTILDNTEPGSQETLKGVREGPPEGSDVYEQFEERFNDEYDANPNVYTAYTYDALMWGAMAIEAADEYTGEAIAEHIREVTKEPGEEVNSFEEAKEILEDGSSDDINYVGPSGPGELDDNGDPVGVYEVYTVEDHDYVIGETISADEI</sequence>
<evidence type="ECO:0000256" key="2">
    <source>
        <dbReference type="SAM" id="MobiDB-lite"/>
    </source>
</evidence>
<reference evidence="5" key="1">
    <citation type="submission" date="2016-10" db="EMBL/GenBank/DDBJ databases">
        <authorList>
            <person name="Varghese N."/>
            <person name="Submissions S."/>
        </authorList>
    </citation>
    <scope>NUCLEOTIDE SEQUENCE [LARGE SCALE GENOMIC DNA]</scope>
    <source>
        <strain evidence="5">B4,CECT 8067,JCM 17497</strain>
    </source>
</reference>
<dbReference type="RefSeq" id="WP_090309610.1">
    <property type="nucleotide sequence ID" value="NZ_FNFE01000005.1"/>
</dbReference>
<dbReference type="InterPro" id="IPR028081">
    <property type="entry name" value="Leu-bd"/>
</dbReference>
<proteinExistence type="predicted"/>
<dbReference type="PANTHER" id="PTHR30483:SF6">
    <property type="entry name" value="PERIPLASMIC BINDING PROTEIN OF ABC TRANSPORTER FOR NATURAL AMINO ACIDS"/>
    <property type="match status" value="1"/>
</dbReference>
<feature type="domain" description="Leucine-binding protein" evidence="3">
    <location>
        <begin position="39"/>
        <end position="349"/>
    </location>
</feature>
<gene>
    <name evidence="4" type="ORF">SAMN04515672_3374</name>
</gene>
<dbReference type="EMBL" id="FNFE01000005">
    <property type="protein sequence ID" value="SDK57250.1"/>
    <property type="molecule type" value="Genomic_DNA"/>
</dbReference>
<dbReference type="STRING" id="1095776.SAMN04515672_3374"/>
<dbReference type="SUPFAM" id="SSF53822">
    <property type="entry name" value="Periplasmic binding protein-like I"/>
    <property type="match status" value="1"/>
</dbReference>
<dbReference type="InterPro" id="IPR028082">
    <property type="entry name" value="Peripla_BP_I"/>
</dbReference>
<accession>A0A1G9D004</accession>
<keyword evidence="5" id="KW-1185">Reference proteome</keyword>
<protein>
    <submittedName>
        <fullName evidence="4">Branched-chain amino acid transport system substrate-binding protein</fullName>
    </submittedName>
</protein>
<name>A0A1G9D004_9EURY</name>
<dbReference type="Gene3D" id="3.40.50.2300">
    <property type="match status" value="2"/>
</dbReference>
<feature type="region of interest" description="Disordered" evidence="2">
    <location>
        <begin position="274"/>
        <end position="293"/>
    </location>
</feature>
<evidence type="ECO:0000256" key="1">
    <source>
        <dbReference type="ARBA" id="ARBA00022729"/>
    </source>
</evidence>
<evidence type="ECO:0000259" key="3">
    <source>
        <dbReference type="Pfam" id="PF13458"/>
    </source>
</evidence>
<organism evidence="4 5">
    <name type="scientific">Natronorubrum texcoconense</name>
    <dbReference type="NCBI Taxonomy" id="1095776"/>
    <lineage>
        <taxon>Archaea</taxon>
        <taxon>Methanobacteriati</taxon>
        <taxon>Methanobacteriota</taxon>
        <taxon>Stenosarchaea group</taxon>
        <taxon>Halobacteria</taxon>
        <taxon>Halobacteriales</taxon>
        <taxon>Natrialbaceae</taxon>
        <taxon>Natronorubrum</taxon>
    </lineage>
</organism>
<keyword evidence="1" id="KW-0732">Signal</keyword>
<dbReference type="CDD" id="cd06346">
    <property type="entry name" value="PBP1_ABC_ligand_binding-like"/>
    <property type="match status" value="1"/>
</dbReference>
<dbReference type="AlphaFoldDB" id="A0A1G9D004"/>
<dbReference type="OrthoDB" id="161929at2157"/>
<dbReference type="PANTHER" id="PTHR30483">
    <property type="entry name" value="LEUCINE-SPECIFIC-BINDING PROTEIN"/>
    <property type="match status" value="1"/>
</dbReference>
<dbReference type="Pfam" id="PF13458">
    <property type="entry name" value="Peripla_BP_6"/>
    <property type="match status" value="1"/>
</dbReference>
<evidence type="ECO:0000313" key="5">
    <source>
        <dbReference type="Proteomes" id="UP000198882"/>
    </source>
</evidence>
<evidence type="ECO:0000313" key="4">
    <source>
        <dbReference type="EMBL" id="SDK57250.1"/>
    </source>
</evidence>